<feature type="domain" description="AB hydrolase-1" evidence="7">
    <location>
        <begin position="87"/>
        <end position="352"/>
    </location>
</feature>
<keyword evidence="9" id="KW-1185">Reference proteome</keyword>
<dbReference type="NCBIfam" id="TIGR01836">
    <property type="entry name" value="PHA_synth_III_C"/>
    <property type="match status" value="1"/>
</dbReference>
<keyword evidence="3" id="KW-0808">Transferase</keyword>
<organism evidence="8 9">
    <name type="scientific">Plasticicumulans acidivorans</name>
    <dbReference type="NCBI Taxonomy" id="886464"/>
    <lineage>
        <taxon>Bacteria</taxon>
        <taxon>Pseudomonadati</taxon>
        <taxon>Pseudomonadota</taxon>
        <taxon>Gammaproteobacteria</taxon>
        <taxon>Candidatus Competibacteraceae</taxon>
        <taxon>Plasticicumulans</taxon>
    </lineage>
</organism>
<proteinExistence type="predicted"/>
<name>A0A317MPN8_9GAMM</name>
<evidence type="ECO:0000256" key="4">
    <source>
        <dbReference type="ARBA" id="ARBA00022752"/>
    </source>
</evidence>
<evidence type="ECO:0000313" key="9">
    <source>
        <dbReference type="Proteomes" id="UP000246569"/>
    </source>
</evidence>
<evidence type="ECO:0000256" key="1">
    <source>
        <dbReference type="ARBA" id="ARBA00004683"/>
    </source>
</evidence>
<dbReference type="UniPathway" id="UPA00917"/>
<evidence type="ECO:0000259" key="7">
    <source>
        <dbReference type="Pfam" id="PF00561"/>
    </source>
</evidence>
<dbReference type="Gene3D" id="3.40.50.1820">
    <property type="entry name" value="alpha/beta hydrolase"/>
    <property type="match status" value="1"/>
</dbReference>
<protein>
    <recommendedName>
        <fullName evidence="2">Poly(3-hydroxyalkanoate) polymerase subunit PhaC</fullName>
    </recommendedName>
    <alternativeName>
        <fullName evidence="6">PHB synthase subunit PhaC</fullName>
    </alternativeName>
</protein>
<evidence type="ECO:0000256" key="6">
    <source>
        <dbReference type="ARBA" id="ARBA00033356"/>
    </source>
</evidence>
<dbReference type="GO" id="GO:0016746">
    <property type="term" value="F:acyltransferase activity"/>
    <property type="evidence" value="ECO:0007669"/>
    <property type="project" value="UniProtKB-KW"/>
</dbReference>
<dbReference type="SUPFAM" id="SSF53474">
    <property type="entry name" value="alpha/beta-Hydrolases"/>
    <property type="match status" value="1"/>
</dbReference>
<sequence>MIYAARLPNSVMLSENKRVRFMIGIEPQQLLQETAEFAQQIGKSFNRFASLDSVKHAATPRQTKYQLDKLTLYRYEATSEYRSPAPLLIVYALVNRPTMTDLQPERSFVRGLLDAGIDVWLIDWGYPDRADCALTLSDYIDGYLANCVEYIRRETASAQVDLLGICQGGVFSLCFTALYPRQVRRVVTLVTPVDFHTPEFLLTKLIRPIDVDLLVDTLGNVPGSLLNFSFLSLSPFRLAGQKYVRLVELAEDQEALTNFLRMEEWIFDSPDMAGETFRQFAQDCFQHNRLIRGEMKIDGRRIDLSSLQLPLLNIYARQDHIVPESSARALRRACNHSDYSELAVDGGHIGVFVSKKACGQIPLSVAHWLSTPRANEIRQHSSPNQ</sequence>
<dbReference type="Proteomes" id="UP000246569">
    <property type="component" value="Unassembled WGS sequence"/>
</dbReference>
<comment type="caution">
    <text evidence="8">The sequence shown here is derived from an EMBL/GenBank/DDBJ whole genome shotgun (WGS) entry which is preliminary data.</text>
</comment>
<reference evidence="8 9" key="1">
    <citation type="submission" date="2018-05" db="EMBL/GenBank/DDBJ databases">
        <title>Genomic Encyclopedia of Type Strains, Phase IV (KMG-IV): sequencing the most valuable type-strain genomes for metagenomic binning, comparative biology and taxonomic classification.</title>
        <authorList>
            <person name="Goeker M."/>
        </authorList>
    </citation>
    <scope>NUCLEOTIDE SEQUENCE [LARGE SCALE GENOMIC DNA]</scope>
    <source>
        <strain evidence="8 9">DSM 23606</strain>
    </source>
</reference>
<keyword evidence="5" id="KW-0012">Acyltransferase</keyword>
<dbReference type="AlphaFoldDB" id="A0A317MPN8"/>
<evidence type="ECO:0000256" key="3">
    <source>
        <dbReference type="ARBA" id="ARBA00022679"/>
    </source>
</evidence>
<dbReference type="Pfam" id="PF00561">
    <property type="entry name" value="Abhydrolase_1"/>
    <property type="match status" value="1"/>
</dbReference>
<comment type="pathway">
    <text evidence="1">Biopolymer metabolism; poly-(R)-3-hydroxybutanoate biosynthesis.</text>
</comment>
<dbReference type="PANTHER" id="PTHR36837:SF2">
    <property type="entry name" value="POLY(3-HYDROXYALKANOATE) POLYMERASE SUBUNIT PHAC"/>
    <property type="match status" value="1"/>
</dbReference>
<evidence type="ECO:0000256" key="5">
    <source>
        <dbReference type="ARBA" id="ARBA00023315"/>
    </source>
</evidence>
<dbReference type="GO" id="GO:0042619">
    <property type="term" value="P:poly-hydroxybutyrate biosynthetic process"/>
    <property type="evidence" value="ECO:0007669"/>
    <property type="project" value="UniProtKB-KW"/>
</dbReference>
<evidence type="ECO:0000313" key="8">
    <source>
        <dbReference type="EMBL" id="PWV58336.1"/>
    </source>
</evidence>
<dbReference type="InterPro" id="IPR029058">
    <property type="entry name" value="AB_hydrolase_fold"/>
</dbReference>
<dbReference type="PANTHER" id="PTHR36837">
    <property type="entry name" value="POLY(3-HYDROXYALKANOATE) POLYMERASE SUBUNIT PHAC"/>
    <property type="match status" value="1"/>
</dbReference>
<evidence type="ECO:0000256" key="2">
    <source>
        <dbReference type="ARBA" id="ARBA00019065"/>
    </source>
</evidence>
<accession>A0A317MPN8</accession>
<dbReference type="InterPro" id="IPR010125">
    <property type="entry name" value="PHA_synth_III_C"/>
</dbReference>
<dbReference type="EMBL" id="QGTJ01000019">
    <property type="protein sequence ID" value="PWV58336.1"/>
    <property type="molecule type" value="Genomic_DNA"/>
</dbReference>
<dbReference type="InterPro" id="IPR000073">
    <property type="entry name" value="AB_hydrolase_1"/>
</dbReference>
<gene>
    <name evidence="8" type="ORF">C7443_1193</name>
</gene>
<keyword evidence="4" id="KW-0583">PHB biosynthesis</keyword>
<dbReference type="InterPro" id="IPR051321">
    <property type="entry name" value="PHA/PHB_synthase"/>
</dbReference>